<dbReference type="Proteomes" id="UP000243342">
    <property type="component" value="Unassembled WGS sequence"/>
</dbReference>
<evidence type="ECO:0000256" key="3">
    <source>
        <dbReference type="SAM" id="SignalP"/>
    </source>
</evidence>
<dbReference type="PROSITE" id="PS51257">
    <property type="entry name" value="PROKAR_LIPOPROTEIN"/>
    <property type="match status" value="1"/>
</dbReference>
<dbReference type="InterPro" id="IPR028082">
    <property type="entry name" value="Peripla_BP_I"/>
</dbReference>
<dbReference type="PANTHER" id="PTHR30036:SF7">
    <property type="entry name" value="ABC TRANSPORTER PERIPLASMIC-BINDING PROTEIN YPHF"/>
    <property type="match status" value="1"/>
</dbReference>
<evidence type="ECO:0000313" key="5">
    <source>
        <dbReference type="EMBL" id="OIV38620.1"/>
    </source>
</evidence>
<feature type="domain" description="Periplasmic binding protein" evidence="4">
    <location>
        <begin position="62"/>
        <end position="308"/>
    </location>
</feature>
<feature type="signal peptide" evidence="3">
    <location>
        <begin position="1"/>
        <end position="31"/>
    </location>
</feature>
<comment type="caution">
    <text evidence="5">The sequence shown here is derived from an EMBL/GenBank/DDBJ whole genome shotgun (WGS) entry which is preliminary data.</text>
</comment>
<dbReference type="Gene3D" id="3.40.50.2300">
    <property type="match status" value="2"/>
</dbReference>
<dbReference type="CDD" id="cd06312">
    <property type="entry name" value="PBP1_ABC_sugar_binding-like"/>
    <property type="match status" value="1"/>
</dbReference>
<accession>A0A1J7CAR9</accession>
<evidence type="ECO:0000313" key="6">
    <source>
        <dbReference type="Proteomes" id="UP000243342"/>
    </source>
</evidence>
<dbReference type="GO" id="GO:0030288">
    <property type="term" value="C:outer membrane-bounded periplasmic space"/>
    <property type="evidence" value="ECO:0007669"/>
    <property type="project" value="TreeGrafter"/>
</dbReference>
<reference evidence="5 6" key="1">
    <citation type="submission" date="2016-10" db="EMBL/GenBank/DDBJ databases">
        <title>Genome sequence of Streptomyces gilvigriseus MUSC 26.</title>
        <authorList>
            <person name="Lee L.-H."/>
            <person name="Ser H.-L."/>
        </authorList>
    </citation>
    <scope>NUCLEOTIDE SEQUENCE [LARGE SCALE GENOMIC DNA]</scope>
    <source>
        <strain evidence="5 6">MUSC 26</strain>
    </source>
</reference>
<dbReference type="STRING" id="1428644.BIV57_05055"/>
<dbReference type="GO" id="GO:0030246">
    <property type="term" value="F:carbohydrate binding"/>
    <property type="evidence" value="ECO:0007669"/>
    <property type="project" value="TreeGrafter"/>
</dbReference>
<sequence>MTPTQDRPRQRRRRPWRALLAVAALALTAAACTGPTATSPNATAAPSETAKGVSGKHNGYRFAVVTHGTAGDMFWNVVKNGAVQAGKDLKDKVSYYSDGDPGAQSKLIDNAVAQHVDGLVVSMANPPALKASIQRAVQAGIPVVTINSGEEQSAAYGAIGHVGQNESVAGEAAGKRFAQAGKHKLLCVIHEAGNVGQNQRCDGAAKGFGGTTKRLQVDISNPTDTRARIQGALQADPSIDAVLTLNSQVAALAVKAKAGANAKAAIATFDLNADVVNEIKGGQLLFAVDQQQYEQGYLPIVMLSLYLNNGNTVGGGKPVLTGPAFVDKSNVNTVGQYVDRGTR</sequence>
<dbReference type="OrthoDB" id="257716at2"/>
<dbReference type="PANTHER" id="PTHR30036">
    <property type="entry name" value="D-XYLOSE-BINDING PERIPLASMIC PROTEIN"/>
    <property type="match status" value="1"/>
</dbReference>
<dbReference type="InterPro" id="IPR025997">
    <property type="entry name" value="SBP_2_dom"/>
</dbReference>
<dbReference type="Pfam" id="PF13407">
    <property type="entry name" value="Peripla_BP_4"/>
    <property type="match status" value="1"/>
</dbReference>
<organism evidence="5 6">
    <name type="scientific">Mangrovactinospora gilvigrisea</name>
    <dbReference type="NCBI Taxonomy" id="1428644"/>
    <lineage>
        <taxon>Bacteria</taxon>
        <taxon>Bacillati</taxon>
        <taxon>Actinomycetota</taxon>
        <taxon>Actinomycetes</taxon>
        <taxon>Kitasatosporales</taxon>
        <taxon>Streptomycetaceae</taxon>
        <taxon>Mangrovactinospora</taxon>
    </lineage>
</organism>
<comment type="subcellular location">
    <subcellularLocation>
        <location evidence="1">Cell envelope</location>
    </subcellularLocation>
</comment>
<proteinExistence type="inferred from homology"/>
<evidence type="ECO:0000256" key="1">
    <source>
        <dbReference type="ARBA" id="ARBA00004196"/>
    </source>
</evidence>
<evidence type="ECO:0000256" key="2">
    <source>
        <dbReference type="ARBA" id="ARBA00007639"/>
    </source>
</evidence>
<name>A0A1J7CAR9_9ACTN</name>
<feature type="chain" id="PRO_5038567398" evidence="3">
    <location>
        <begin position="32"/>
        <end position="343"/>
    </location>
</feature>
<gene>
    <name evidence="5" type="ORF">BIV57_05055</name>
</gene>
<keyword evidence="3" id="KW-0732">Signal</keyword>
<dbReference type="SUPFAM" id="SSF53822">
    <property type="entry name" value="Periplasmic binding protein-like I"/>
    <property type="match status" value="1"/>
</dbReference>
<comment type="similarity">
    <text evidence="2">Belongs to the bacterial solute-binding protein 2 family.</text>
</comment>
<protein>
    <submittedName>
        <fullName evidence="5">Sugar ABC transporter substrate-binding protein</fullName>
    </submittedName>
</protein>
<dbReference type="EMBL" id="MLCF01000017">
    <property type="protein sequence ID" value="OIV38620.1"/>
    <property type="molecule type" value="Genomic_DNA"/>
</dbReference>
<dbReference type="AlphaFoldDB" id="A0A1J7CAR9"/>
<keyword evidence="6" id="KW-1185">Reference proteome</keyword>
<evidence type="ECO:0000259" key="4">
    <source>
        <dbReference type="Pfam" id="PF13407"/>
    </source>
</evidence>
<dbReference type="InterPro" id="IPR050555">
    <property type="entry name" value="Bact_Solute-Bind_Prot2"/>
</dbReference>